<keyword evidence="2" id="KW-0732">Signal</keyword>
<feature type="region of interest" description="Disordered" evidence="1">
    <location>
        <begin position="38"/>
        <end position="57"/>
    </location>
</feature>
<sequence>MFSKRTSLIRWSLYAVLLAALTAQSALALPAPNAHKLDARNEKHSSSSTSHASASPSLAHIVQGQSDNKNIGGGASLGLDQIFGKAVDGAVKVNGDIDFVHTSVSSNEHTVTTTGSWSSRSHSSSHRPTHSPSHSSSHSSSHKHLHSHKHSHSPSHSSKHSSKHSSHADHHKSKHHSHSSHHHHHKSKHHGHSSHSSKHTSSHKSSHSSATPTGAHNFQVTGSSTKTKTSLNLGGFYRIGLEKGSKAQRIESSNDNDSSMSGGRVAAVQSAKEPGGNLPNQSVITNNPNYGFIEAQNDLYAIRKWAGDLKMLKSKSDRNETLMALFNAASRYYPDVDTKVVVRVMLADIKAESDFETSNNSPGRIDLGNSLGLVQVSPSGASNELSEFQGAVDVDANRYSWTIGRGTSSEVKNGGESVLGPLLDIKTGEKLNLKGLSKSDLDRPWINLHVAMWLQSNYARTGSQDPSTWNKVAKASKSVRSAYQPALENILGSSSSSNSSSGSSDSFSQSSYSSKLSSLQSALKGKNHQKTTMATALGSWVAGAAVDSGGYQTSGDDISSQYFSHIAEGLSVMYTGSTKQKSKYGKDWLDNIVLTPGLIDYNK</sequence>
<gene>
    <name evidence="3" type="ORF">GLX27_003537</name>
</gene>
<dbReference type="Proteomes" id="UP000818624">
    <property type="component" value="Chromosome 3"/>
</dbReference>
<feature type="region of interest" description="Disordered" evidence="1">
    <location>
        <begin position="108"/>
        <end position="229"/>
    </location>
</feature>
<accession>A0ABY8ETD3</accession>
<feature type="compositionally biased region" description="Basic residues" evidence="1">
    <location>
        <begin position="140"/>
        <end position="206"/>
    </location>
</feature>
<evidence type="ECO:0000256" key="1">
    <source>
        <dbReference type="SAM" id="MobiDB-lite"/>
    </source>
</evidence>
<keyword evidence="4" id="KW-1185">Reference proteome</keyword>
<feature type="signal peptide" evidence="2">
    <location>
        <begin position="1"/>
        <end position="28"/>
    </location>
</feature>
<feature type="region of interest" description="Disordered" evidence="1">
    <location>
        <begin position="245"/>
        <end position="282"/>
    </location>
</feature>
<evidence type="ECO:0000256" key="2">
    <source>
        <dbReference type="SAM" id="SignalP"/>
    </source>
</evidence>
<feature type="compositionally biased region" description="Polar residues" evidence="1">
    <location>
        <begin position="108"/>
        <end position="117"/>
    </location>
</feature>
<feature type="chain" id="PRO_5045387263" evidence="2">
    <location>
        <begin position="29"/>
        <end position="603"/>
    </location>
</feature>
<feature type="compositionally biased region" description="Low complexity" evidence="1">
    <location>
        <begin position="46"/>
        <end position="57"/>
    </location>
</feature>
<dbReference type="EMBL" id="CP046236">
    <property type="protein sequence ID" value="WFD48866.1"/>
    <property type="molecule type" value="Genomic_DNA"/>
</dbReference>
<name>A0ABY8ETD3_MALFU</name>
<reference evidence="3 4" key="1">
    <citation type="journal article" date="2020" name="Elife">
        <title>Loss of centromere function drives karyotype evolution in closely related Malassezia species.</title>
        <authorList>
            <person name="Sankaranarayanan S.R."/>
            <person name="Ianiri G."/>
            <person name="Coelho M.A."/>
            <person name="Reza M.H."/>
            <person name="Thimmappa B.C."/>
            <person name="Ganguly P."/>
            <person name="Vadnala R.N."/>
            <person name="Sun S."/>
            <person name="Siddharthan R."/>
            <person name="Tellgren-Roth C."/>
            <person name="Dawson T.L."/>
            <person name="Heitman J."/>
            <person name="Sanyal K."/>
        </authorList>
    </citation>
    <scope>NUCLEOTIDE SEQUENCE [LARGE SCALE GENOMIC DNA]</scope>
    <source>
        <strain evidence="3">CBS14141</strain>
    </source>
</reference>
<evidence type="ECO:0000313" key="3">
    <source>
        <dbReference type="EMBL" id="WFD48866.1"/>
    </source>
</evidence>
<feature type="compositionally biased region" description="Low complexity" evidence="1">
    <location>
        <begin position="130"/>
        <end position="139"/>
    </location>
</feature>
<feature type="compositionally biased region" description="Low complexity" evidence="1">
    <location>
        <begin position="253"/>
        <end position="263"/>
    </location>
</feature>
<evidence type="ECO:0000313" key="4">
    <source>
        <dbReference type="Proteomes" id="UP000818624"/>
    </source>
</evidence>
<feature type="compositionally biased region" description="Polar residues" evidence="1">
    <location>
        <begin position="210"/>
        <end position="229"/>
    </location>
</feature>
<organism evidence="3 4">
    <name type="scientific">Malassezia furfur</name>
    <name type="common">Pityriasis versicolor infection agent</name>
    <name type="synonym">Pityrosporum furfur</name>
    <dbReference type="NCBI Taxonomy" id="55194"/>
    <lineage>
        <taxon>Eukaryota</taxon>
        <taxon>Fungi</taxon>
        <taxon>Dikarya</taxon>
        <taxon>Basidiomycota</taxon>
        <taxon>Ustilaginomycotina</taxon>
        <taxon>Malasseziomycetes</taxon>
        <taxon>Malasseziales</taxon>
        <taxon>Malasseziaceae</taxon>
        <taxon>Malassezia</taxon>
    </lineage>
</organism>
<proteinExistence type="predicted"/>
<protein>
    <submittedName>
        <fullName evidence="3">Uncharacterized protein</fullName>
    </submittedName>
</protein>